<keyword evidence="6" id="KW-1185">Reference proteome</keyword>
<dbReference type="InterPro" id="IPR033120">
    <property type="entry name" value="HOTDOG_ACOT"/>
</dbReference>
<dbReference type="GO" id="GO:0052816">
    <property type="term" value="F:long-chain fatty acyl-CoA hydrolase activity"/>
    <property type="evidence" value="ECO:0007669"/>
    <property type="project" value="TreeGrafter"/>
</dbReference>
<feature type="domain" description="HotDog ACOT-type" evidence="4">
    <location>
        <begin position="9"/>
        <end position="121"/>
    </location>
</feature>
<evidence type="ECO:0000259" key="4">
    <source>
        <dbReference type="PROSITE" id="PS51770"/>
    </source>
</evidence>
<dbReference type="OrthoDB" id="9801856at2"/>
<comment type="caution">
    <text evidence="5">The sequence shown here is derived from an EMBL/GenBank/DDBJ whole genome shotgun (WGS) entry which is preliminary data.</text>
</comment>
<reference evidence="5 6" key="1">
    <citation type="submission" date="2018-11" db="EMBL/GenBank/DDBJ databases">
        <title>Aureibaculum marinum gen. nov., sp. nov., a member of the family Flavobacteriaceae isolated from the Bohai Sea.</title>
        <authorList>
            <person name="Ji X."/>
        </authorList>
    </citation>
    <scope>NUCLEOTIDE SEQUENCE [LARGE SCALE GENOMIC DNA]</scope>
    <source>
        <strain evidence="5 6">BH-SD17</strain>
    </source>
</reference>
<comment type="similarity">
    <text evidence="1">Belongs to the acyl coenzyme A hydrolase family.</text>
</comment>
<dbReference type="InterPro" id="IPR029069">
    <property type="entry name" value="HotDog_dom_sf"/>
</dbReference>
<protein>
    <submittedName>
        <fullName evidence="5">Acyl-CoA thioesterase</fullName>
    </submittedName>
</protein>
<dbReference type="Proteomes" id="UP000270856">
    <property type="component" value="Unassembled WGS sequence"/>
</dbReference>
<dbReference type="PANTHER" id="PTHR11049">
    <property type="entry name" value="ACYL COENZYME A THIOESTER HYDROLASE"/>
    <property type="match status" value="1"/>
</dbReference>
<evidence type="ECO:0000256" key="2">
    <source>
        <dbReference type="ARBA" id="ARBA00022801"/>
    </source>
</evidence>
<evidence type="ECO:0000256" key="1">
    <source>
        <dbReference type="ARBA" id="ARBA00010458"/>
    </source>
</evidence>
<dbReference type="GO" id="GO:0005829">
    <property type="term" value="C:cytosol"/>
    <property type="evidence" value="ECO:0007669"/>
    <property type="project" value="TreeGrafter"/>
</dbReference>
<proteinExistence type="inferred from homology"/>
<keyword evidence="2 3" id="KW-0378">Hydrolase</keyword>
<dbReference type="PANTHER" id="PTHR11049:SF16">
    <property type="entry name" value="PROTEIN VDLD"/>
    <property type="match status" value="1"/>
</dbReference>
<dbReference type="PROSITE" id="PS51770">
    <property type="entry name" value="HOTDOG_ACOT"/>
    <property type="match status" value="1"/>
</dbReference>
<dbReference type="SUPFAM" id="SSF54637">
    <property type="entry name" value="Thioesterase/thiol ester dehydrase-isomerase"/>
    <property type="match status" value="1"/>
</dbReference>
<accession>A0A3N4NJX7</accession>
<evidence type="ECO:0000256" key="3">
    <source>
        <dbReference type="PROSITE-ProRule" id="PRU01106"/>
    </source>
</evidence>
<gene>
    <name evidence="5" type="ORF">EGM88_09035</name>
</gene>
<dbReference type="CDD" id="cd03442">
    <property type="entry name" value="BFIT_BACH"/>
    <property type="match status" value="1"/>
</dbReference>
<dbReference type="GO" id="GO:0006637">
    <property type="term" value="P:acyl-CoA metabolic process"/>
    <property type="evidence" value="ECO:0007669"/>
    <property type="project" value="TreeGrafter"/>
</dbReference>
<dbReference type="InterPro" id="IPR006683">
    <property type="entry name" value="Thioestr_dom"/>
</dbReference>
<dbReference type="EMBL" id="RPFJ01000011">
    <property type="protein sequence ID" value="RPD96501.1"/>
    <property type="molecule type" value="Genomic_DNA"/>
</dbReference>
<sequence>MQSKFKTSDDSEIILTELMQPNYSNFSGKIHGGFILSLMDKAAFACASKFSGQYCVTASVNRVDFLNPIEVGELVTMKARINYVGNSSMVVGIRVESQNIQTGEVKHCNSSYFSMVAKDENGKSVKVPGLVIRNNNELRRFLRSIKRLKSSNERDEEFKSENFKQSQHDVNLDSYNVKIEFN</sequence>
<name>A0A3N4NJX7_9FLAO</name>
<dbReference type="InterPro" id="IPR040170">
    <property type="entry name" value="Cytosol_ACT"/>
</dbReference>
<dbReference type="Pfam" id="PF03061">
    <property type="entry name" value="4HBT"/>
    <property type="match status" value="1"/>
</dbReference>
<dbReference type="RefSeq" id="WP_123897699.1">
    <property type="nucleotide sequence ID" value="NZ_RPFJ01000011.1"/>
</dbReference>
<evidence type="ECO:0000313" key="5">
    <source>
        <dbReference type="EMBL" id="RPD96501.1"/>
    </source>
</evidence>
<evidence type="ECO:0000313" key="6">
    <source>
        <dbReference type="Proteomes" id="UP000270856"/>
    </source>
</evidence>
<organism evidence="5 6">
    <name type="scientific">Aureibaculum marinum</name>
    <dbReference type="NCBI Taxonomy" id="2487930"/>
    <lineage>
        <taxon>Bacteria</taxon>
        <taxon>Pseudomonadati</taxon>
        <taxon>Bacteroidota</taxon>
        <taxon>Flavobacteriia</taxon>
        <taxon>Flavobacteriales</taxon>
        <taxon>Flavobacteriaceae</taxon>
        <taxon>Aureibaculum</taxon>
    </lineage>
</organism>
<dbReference type="Gene3D" id="3.10.129.10">
    <property type="entry name" value="Hotdog Thioesterase"/>
    <property type="match status" value="1"/>
</dbReference>
<dbReference type="AlphaFoldDB" id="A0A3N4NJX7"/>